<reference evidence="8 9" key="1">
    <citation type="submission" date="2018-03" db="EMBL/GenBank/DDBJ databases">
        <title>Rhodobacter veldkampii.</title>
        <authorList>
            <person name="Meyer T.E."/>
            <person name="Miller S."/>
            <person name="Lodha T."/>
            <person name="Gandham S."/>
            <person name="Chintalapati S."/>
            <person name="Chintalapati V.R."/>
        </authorList>
    </citation>
    <scope>NUCLEOTIDE SEQUENCE [LARGE SCALE GENOMIC DNA]</scope>
    <source>
        <strain evidence="8 9">DSM 11550</strain>
    </source>
</reference>
<feature type="transmembrane region" description="Helical" evidence="6">
    <location>
        <begin position="250"/>
        <end position="268"/>
    </location>
</feature>
<feature type="transmembrane region" description="Helical" evidence="6">
    <location>
        <begin position="138"/>
        <end position="156"/>
    </location>
</feature>
<feature type="transmembrane region" description="Helical" evidence="6">
    <location>
        <begin position="89"/>
        <end position="106"/>
    </location>
</feature>
<keyword evidence="9" id="KW-1185">Reference proteome</keyword>
<dbReference type="PANTHER" id="PTHR22911:SF6">
    <property type="entry name" value="SOLUTE CARRIER FAMILY 35 MEMBER G1"/>
    <property type="match status" value="1"/>
</dbReference>
<dbReference type="InterPro" id="IPR037185">
    <property type="entry name" value="EmrE-like"/>
</dbReference>
<evidence type="ECO:0000256" key="3">
    <source>
        <dbReference type="ARBA" id="ARBA00022692"/>
    </source>
</evidence>
<feature type="domain" description="EamA" evidence="7">
    <location>
        <begin position="2"/>
        <end position="128"/>
    </location>
</feature>
<evidence type="ECO:0000313" key="9">
    <source>
        <dbReference type="Proteomes" id="UP000241899"/>
    </source>
</evidence>
<feature type="transmembrane region" description="Helical" evidence="6">
    <location>
        <begin position="195"/>
        <end position="212"/>
    </location>
</feature>
<feature type="transmembrane region" description="Helical" evidence="6">
    <location>
        <begin position="59"/>
        <end position="77"/>
    </location>
</feature>
<evidence type="ECO:0000256" key="4">
    <source>
        <dbReference type="ARBA" id="ARBA00022989"/>
    </source>
</evidence>
<feature type="transmembrane region" description="Helical" evidence="6">
    <location>
        <begin position="168"/>
        <end position="189"/>
    </location>
</feature>
<feature type="transmembrane region" description="Helical" evidence="6">
    <location>
        <begin position="113"/>
        <end position="132"/>
    </location>
</feature>
<comment type="similarity">
    <text evidence="2">Belongs to the drug/metabolite transporter (DMT) superfamily. 10 TMS drug/metabolite exporter (DME) (TC 2.A.7.3) family.</text>
</comment>
<dbReference type="PANTHER" id="PTHR22911">
    <property type="entry name" value="ACYL-MALONYL CONDENSING ENZYME-RELATED"/>
    <property type="match status" value="1"/>
</dbReference>
<dbReference type="Proteomes" id="UP000241899">
    <property type="component" value="Unassembled WGS sequence"/>
</dbReference>
<dbReference type="InterPro" id="IPR000620">
    <property type="entry name" value="EamA_dom"/>
</dbReference>
<dbReference type="SUPFAM" id="SSF103481">
    <property type="entry name" value="Multidrug resistance efflux transporter EmrE"/>
    <property type="match status" value="2"/>
</dbReference>
<evidence type="ECO:0000259" key="7">
    <source>
        <dbReference type="Pfam" id="PF00892"/>
    </source>
</evidence>
<evidence type="ECO:0000313" key="8">
    <source>
        <dbReference type="EMBL" id="PTE16986.1"/>
    </source>
</evidence>
<name>A0A2T4JGG2_9RHOB</name>
<dbReference type="Pfam" id="PF00892">
    <property type="entry name" value="EamA"/>
    <property type="match status" value="2"/>
</dbReference>
<organism evidence="8 9">
    <name type="scientific">Phaeovulum veldkampii DSM 11550</name>
    <dbReference type="NCBI Taxonomy" id="1185920"/>
    <lineage>
        <taxon>Bacteria</taxon>
        <taxon>Pseudomonadati</taxon>
        <taxon>Pseudomonadota</taxon>
        <taxon>Alphaproteobacteria</taxon>
        <taxon>Rhodobacterales</taxon>
        <taxon>Paracoccaceae</taxon>
        <taxon>Phaeovulum</taxon>
    </lineage>
</organism>
<evidence type="ECO:0000256" key="6">
    <source>
        <dbReference type="SAM" id="Phobius"/>
    </source>
</evidence>
<protein>
    <submittedName>
        <fullName evidence="8">EamA family transporter</fullName>
    </submittedName>
</protein>
<comment type="caution">
    <text evidence="8">The sequence shown here is derived from an EMBL/GenBank/DDBJ whole genome shotgun (WGS) entry which is preliminary data.</text>
</comment>
<feature type="transmembrane region" description="Helical" evidence="6">
    <location>
        <begin position="224"/>
        <end position="244"/>
    </location>
</feature>
<feature type="transmembrane region" description="Helical" evidence="6">
    <location>
        <begin position="29"/>
        <end position="47"/>
    </location>
</feature>
<dbReference type="Gene3D" id="1.10.3730.20">
    <property type="match status" value="2"/>
</dbReference>
<feature type="domain" description="EamA" evidence="7">
    <location>
        <begin position="138"/>
        <end position="267"/>
    </location>
</feature>
<gene>
    <name evidence="8" type="ORF">C5F46_11575</name>
</gene>
<dbReference type="EMBL" id="PZKF01000027">
    <property type="protein sequence ID" value="PTE16986.1"/>
    <property type="molecule type" value="Genomic_DNA"/>
</dbReference>
<evidence type="ECO:0000256" key="5">
    <source>
        <dbReference type="ARBA" id="ARBA00023136"/>
    </source>
</evidence>
<evidence type="ECO:0000256" key="2">
    <source>
        <dbReference type="ARBA" id="ARBA00009853"/>
    </source>
</evidence>
<dbReference type="GO" id="GO:0016020">
    <property type="term" value="C:membrane"/>
    <property type="evidence" value="ECO:0007669"/>
    <property type="project" value="UniProtKB-SubCell"/>
</dbReference>
<proteinExistence type="inferred from homology"/>
<dbReference type="AlphaFoldDB" id="A0A2T4JGG2"/>
<evidence type="ECO:0000256" key="1">
    <source>
        <dbReference type="ARBA" id="ARBA00004141"/>
    </source>
</evidence>
<keyword evidence="3 6" id="KW-0812">Transmembrane</keyword>
<accession>A0A2T4JGG2</accession>
<comment type="subcellular location">
    <subcellularLocation>
        <location evidence="1">Membrane</location>
        <topology evidence="1">Multi-pass membrane protein</topology>
    </subcellularLocation>
</comment>
<keyword evidence="5 6" id="KW-0472">Membrane</keyword>
<keyword evidence="4 6" id="KW-1133">Transmembrane helix</keyword>
<sequence>MLATGLCFVAVTGIVRYLGTDLPAPQSAFIRFAFGLAFLTPALVALMRRGGVPKGSMRVFVLRGGLHTLAVILWFYAMARIPVAEVTAIGYLNPIVVSIGAALAFGEKLAPRRVGTIAVAVVGALIVLRPGLRDIAPGHWAQLGASVCFGLSYLVAKRLSEIVPATVVVAMMALTVTLGLAPFAAMVWVPVSLTQYGWLALVAVFGTAGHYCMTRAFTAAPMTVTQPVTFLQLVWATALGALVFSEPVDPMVIAGGGLIIAAISWLTWREAQLKRRGLTQPQSGGVPV</sequence>
<dbReference type="OrthoDB" id="7374604at2"/>